<protein>
    <submittedName>
        <fullName evidence="2">MBL fold metallo-hydrolase</fullName>
    </submittedName>
</protein>
<dbReference type="InterPro" id="IPR037482">
    <property type="entry name" value="ST1585_MBL-fold"/>
</dbReference>
<sequence>MALTKKINDRITIIDTMDLGMQGRTSCYVLQDEKQVVLFEPSASPSVPHILEGLNELNIPFESIAFIIVTHIHLDHAGGAGLLLEKCPNAKLIVHPKGARHMIDPSRLIAGARAVYGESFDRLFHPVLPIAEDRIIIKKHLDTLELSNHCTLTFYDSPGHANHHFSIHDSVSNGIFTGDTIGVFYGVLSENNKEFYLPSTSPNQFDPEAMLRSAKMIENLNVSSIYFSHYGVSKNPNQVINELRKWLPRFLQTAQQTLTNKSFETIQQASKQVNIELENLVSQVLAEQKATLSNDVHDMVLLDLSVCAQGLVDYIYKLEHKK</sequence>
<evidence type="ECO:0000313" key="3">
    <source>
        <dbReference type="Proteomes" id="UP001597318"/>
    </source>
</evidence>
<dbReference type="SUPFAM" id="SSF56281">
    <property type="entry name" value="Metallo-hydrolase/oxidoreductase"/>
    <property type="match status" value="1"/>
</dbReference>
<feature type="domain" description="Metallo-beta-lactamase" evidence="1">
    <location>
        <begin position="24"/>
        <end position="229"/>
    </location>
</feature>
<dbReference type="Proteomes" id="UP001597318">
    <property type="component" value="Unassembled WGS sequence"/>
</dbReference>
<dbReference type="CDD" id="cd07726">
    <property type="entry name" value="ST1585-like_MBL-fold"/>
    <property type="match status" value="1"/>
</dbReference>
<accession>A0ABW5BW68</accession>
<organism evidence="2 3">
    <name type="scientific">Metabacillus endolithicus</name>
    <dbReference type="NCBI Taxonomy" id="1535204"/>
    <lineage>
        <taxon>Bacteria</taxon>
        <taxon>Bacillati</taxon>
        <taxon>Bacillota</taxon>
        <taxon>Bacilli</taxon>
        <taxon>Bacillales</taxon>
        <taxon>Bacillaceae</taxon>
        <taxon>Metabacillus</taxon>
    </lineage>
</organism>
<dbReference type="PANTHER" id="PTHR42951">
    <property type="entry name" value="METALLO-BETA-LACTAMASE DOMAIN-CONTAINING"/>
    <property type="match status" value="1"/>
</dbReference>
<dbReference type="InterPro" id="IPR036866">
    <property type="entry name" value="RibonucZ/Hydroxyglut_hydro"/>
</dbReference>
<dbReference type="InterPro" id="IPR050855">
    <property type="entry name" value="NDM-1-like"/>
</dbReference>
<dbReference type="PANTHER" id="PTHR42951:SF22">
    <property type="entry name" value="METALLO BETA-LACTAMASE SUPERFAMILY LIPOPROTEIN"/>
    <property type="match status" value="1"/>
</dbReference>
<gene>
    <name evidence="2" type="ORF">ACFSKK_05145</name>
</gene>
<name>A0ABW5BW68_9BACI</name>
<proteinExistence type="predicted"/>
<keyword evidence="3" id="KW-1185">Reference proteome</keyword>
<dbReference type="EMBL" id="JBHUIK010000001">
    <property type="protein sequence ID" value="MFD2213098.1"/>
    <property type="molecule type" value="Genomic_DNA"/>
</dbReference>
<evidence type="ECO:0000313" key="2">
    <source>
        <dbReference type="EMBL" id="MFD2213098.1"/>
    </source>
</evidence>
<reference evidence="3" key="1">
    <citation type="journal article" date="2019" name="Int. J. Syst. Evol. Microbiol.">
        <title>The Global Catalogue of Microorganisms (GCM) 10K type strain sequencing project: providing services to taxonomists for standard genome sequencing and annotation.</title>
        <authorList>
            <consortium name="The Broad Institute Genomics Platform"/>
            <consortium name="The Broad Institute Genome Sequencing Center for Infectious Disease"/>
            <person name="Wu L."/>
            <person name="Ma J."/>
        </authorList>
    </citation>
    <scope>NUCLEOTIDE SEQUENCE [LARGE SCALE GENOMIC DNA]</scope>
    <source>
        <strain evidence="3">CGMCC 1.15474</strain>
    </source>
</reference>
<dbReference type="RefSeq" id="WP_247341382.1">
    <property type="nucleotide sequence ID" value="NZ_CP095550.1"/>
</dbReference>
<evidence type="ECO:0000259" key="1">
    <source>
        <dbReference type="SMART" id="SM00849"/>
    </source>
</evidence>
<dbReference type="InterPro" id="IPR001279">
    <property type="entry name" value="Metallo-B-lactamas"/>
</dbReference>
<dbReference type="Pfam" id="PF00753">
    <property type="entry name" value="Lactamase_B"/>
    <property type="match status" value="1"/>
</dbReference>
<comment type="caution">
    <text evidence="2">The sequence shown here is derived from an EMBL/GenBank/DDBJ whole genome shotgun (WGS) entry which is preliminary data.</text>
</comment>
<dbReference type="Gene3D" id="3.60.15.10">
    <property type="entry name" value="Ribonuclease Z/Hydroxyacylglutathione hydrolase-like"/>
    <property type="match status" value="1"/>
</dbReference>
<dbReference type="SMART" id="SM00849">
    <property type="entry name" value="Lactamase_B"/>
    <property type="match status" value="1"/>
</dbReference>